<evidence type="ECO:0000256" key="1">
    <source>
        <dbReference type="ARBA" id="ARBA00000085"/>
    </source>
</evidence>
<evidence type="ECO:0000259" key="11">
    <source>
        <dbReference type="PROSITE" id="PS50112"/>
    </source>
</evidence>
<accession>A0A7C9IW08</accession>
<dbReference type="InterPro" id="IPR011006">
    <property type="entry name" value="CheY-like_superfamily"/>
</dbReference>
<proteinExistence type="predicted"/>
<dbReference type="SMART" id="SM00388">
    <property type="entry name" value="HisKA"/>
    <property type="match status" value="1"/>
</dbReference>
<dbReference type="InterPro" id="IPR000014">
    <property type="entry name" value="PAS"/>
</dbReference>
<dbReference type="CDD" id="cd00082">
    <property type="entry name" value="HisKA"/>
    <property type="match status" value="1"/>
</dbReference>
<dbReference type="Pfam" id="PF02518">
    <property type="entry name" value="HATPase_c"/>
    <property type="match status" value="1"/>
</dbReference>
<evidence type="ECO:0000259" key="9">
    <source>
        <dbReference type="PROSITE" id="PS50109"/>
    </source>
</evidence>
<dbReference type="InterPro" id="IPR000700">
    <property type="entry name" value="PAS-assoc_C"/>
</dbReference>
<dbReference type="EC" id="2.7.13.3" evidence="3"/>
<dbReference type="GO" id="GO:0000155">
    <property type="term" value="F:phosphorelay sensor kinase activity"/>
    <property type="evidence" value="ECO:0007669"/>
    <property type="project" value="InterPro"/>
</dbReference>
<dbReference type="InterPro" id="IPR005467">
    <property type="entry name" value="His_kinase_dom"/>
</dbReference>
<dbReference type="GO" id="GO:0005524">
    <property type="term" value="F:ATP binding"/>
    <property type="evidence" value="ECO:0007669"/>
    <property type="project" value="UniProtKB-KW"/>
</dbReference>
<sequence length="936" mass="99905">MRGVSLRLKINAAILLAFLAAAAAFGGVLHLYMEDRQAAARNRTRTLLGVLAAHRLENLAPLLASDQAAGPVQEILNRLVRVEGVAEASLFSPAGRLVADAGTVAPGPLTNEGDSTLPTGRVFTVAAQGDRLTATLVEPIRSENRDLGFLRLRYALKDVSPLAGQVWTIFALAVVGAYVFLAGVLNVLLHRFVLQPVNTLRQALEAVEAGDLDQRVPVATSDALGRVGTAFNAMAARLRETSRWLGESRAEVEEHRTLLTRRVEARTAELAAANAQLVEEIGARSRAEDTLRQALAQRDAVLGNTQIGLATTRDGLCTEINARGAQLLGYRREELFGKNITVLFDDMTEYEALTRVVEQSLDSCGSTSQECRLLRKDGQAIWLRVHGKSVTPDAPASLVVWAFDDITAEKRHQASLEQAKTVAEEASRAKGAFLAVMSHEIRTPLNAVMGLADALLAGQASPEQLGHLTAIRDSAGHLLGVVNDILDFSKIEAGKLVLERLDFDVREMVAEAARTMELAARHKGLAFSVAIDPGTPAALRGDAGRLRQVLLNLLGNAVKFTAAGSVSLTVAAVPEAQTPAGRVGLAVRVADTGIGIDPTRTEELFERFNQGPGNMARRFGGTGLGLAISKELIERMGGRITVSSREGSGSIFAFTVFLLPGNADAVVRLTGLTAGGGPAARSVLRILLVEDNALNAAVTRLHMGRMGHHLTVASSAREAYAALARQRYDAVLMDIEMPEIDGITATRAIRGGGAATAPVLDPGLPIIALTAHAVEDVRQQCLEAGMDGFVTKPVNYRTLQSTLEAIRRESCLPVPDQQADPGEEVFSPEVAREAMGISWTQFGSLARASFEEGTRRLTETVAAVESDNQTGAVLAMHTFKATAAALGAYACRQSAMELEAVLRREDAAQSLLLLDRLQSQWGQVRAALAAWSCPDD</sequence>
<dbReference type="PANTHER" id="PTHR45339:SF5">
    <property type="entry name" value="HISTIDINE KINASE"/>
    <property type="match status" value="1"/>
</dbReference>
<keyword evidence="5" id="KW-0808">Transferase</keyword>
<comment type="catalytic activity">
    <reaction evidence="1">
        <text>ATP + protein L-histidine = ADP + protein N-phospho-L-histidine.</text>
        <dbReference type="EC" id="2.7.13.3"/>
    </reaction>
</comment>
<dbReference type="Proteomes" id="UP000482487">
    <property type="component" value="Unassembled WGS sequence"/>
</dbReference>
<dbReference type="SMART" id="SM00387">
    <property type="entry name" value="HATPase_c"/>
    <property type="match status" value="1"/>
</dbReference>
<evidence type="ECO:0000256" key="6">
    <source>
        <dbReference type="ARBA" id="ARBA00022777"/>
    </source>
</evidence>
<keyword evidence="6" id="KW-0418">Kinase</keyword>
<dbReference type="InterPro" id="IPR003594">
    <property type="entry name" value="HATPase_dom"/>
</dbReference>
<keyword evidence="8" id="KW-0812">Transmembrane</keyword>
<dbReference type="PROSITE" id="PS50110">
    <property type="entry name" value="RESPONSE_REGULATORY"/>
    <property type="match status" value="1"/>
</dbReference>
<protein>
    <recommendedName>
        <fullName evidence="3">histidine kinase</fullName>
        <ecNumber evidence="3">2.7.13.3</ecNumber>
    </recommendedName>
</protein>
<gene>
    <name evidence="14" type="ORF">GTA51_08660</name>
</gene>
<dbReference type="SMART" id="SM00448">
    <property type="entry name" value="REC"/>
    <property type="match status" value="1"/>
</dbReference>
<dbReference type="SUPFAM" id="SSF55785">
    <property type="entry name" value="PYP-like sensor domain (PAS domain)"/>
    <property type="match status" value="1"/>
</dbReference>
<dbReference type="InterPro" id="IPR035965">
    <property type="entry name" value="PAS-like_dom_sf"/>
</dbReference>
<dbReference type="CDD" id="cd00130">
    <property type="entry name" value="PAS"/>
    <property type="match status" value="1"/>
</dbReference>
<dbReference type="NCBIfam" id="TIGR00229">
    <property type="entry name" value="sensory_box"/>
    <property type="match status" value="1"/>
</dbReference>
<evidence type="ECO:0000256" key="8">
    <source>
        <dbReference type="SAM" id="Phobius"/>
    </source>
</evidence>
<keyword evidence="15" id="KW-1185">Reference proteome</keyword>
<dbReference type="CDD" id="cd06225">
    <property type="entry name" value="HAMP"/>
    <property type="match status" value="1"/>
</dbReference>
<dbReference type="OrthoDB" id="5410229at2"/>
<dbReference type="AlphaFoldDB" id="A0A7C9IW08"/>
<evidence type="ECO:0000259" key="12">
    <source>
        <dbReference type="PROSITE" id="PS50113"/>
    </source>
</evidence>
<dbReference type="SUPFAM" id="SSF158472">
    <property type="entry name" value="HAMP domain-like"/>
    <property type="match status" value="1"/>
</dbReference>
<evidence type="ECO:0000313" key="15">
    <source>
        <dbReference type="Proteomes" id="UP000482487"/>
    </source>
</evidence>
<keyword evidence="4 7" id="KW-0597">Phosphoprotein</keyword>
<dbReference type="SUPFAM" id="SSF47226">
    <property type="entry name" value="Histidine-containing phosphotransfer domain, HPT domain"/>
    <property type="match status" value="1"/>
</dbReference>
<dbReference type="InterPro" id="IPR003660">
    <property type="entry name" value="HAMP_dom"/>
</dbReference>
<feature type="domain" description="PAC" evidence="12">
    <location>
        <begin position="367"/>
        <end position="418"/>
    </location>
</feature>
<dbReference type="SMART" id="SM00091">
    <property type="entry name" value="PAS"/>
    <property type="match status" value="1"/>
</dbReference>
<dbReference type="Gene3D" id="3.30.450.20">
    <property type="entry name" value="PAS domain"/>
    <property type="match status" value="1"/>
</dbReference>
<reference evidence="14 15" key="1">
    <citation type="submission" date="2020-01" db="EMBL/GenBank/DDBJ databases">
        <title>Genome sequence of Desulfovibrio aerotolerans DSM 16695(T).</title>
        <authorList>
            <person name="Karnachuk O."/>
            <person name="Avakyan M."/>
            <person name="Mardanov A."/>
            <person name="Kadnikov V."/>
            <person name="Ravin N."/>
        </authorList>
    </citation>
    <scope>NUCLEOTIDE SEQUENCE [LARGE SCALE GENOMIC DNA]</scope>
    <source>
        <strain evidence="14 15">DSM 16695</strain>
    </source>
</reference>
<dbReference type="PANTHER" id="PTHR45339">
    <property type="entry name" value="HYBRID SIGNAL TRANSDUCTION HISTIDINE KINASE J"/>
    <property type="match status" value="1"/>
</dbReference>
<dbReference type="FunFam" id="3.30.565.10:FF:000010">
    <property type="entry name" value="Sensor histidine kinase RcsC"/>
    <property type="match status" value="1"/>
</dbReference>
<dbReference type="PRINTS" id="PR00344">
    <property type="entry name" value="BCTRLSENSOR"/>
</dbReference>
<dbReference type="CDD" id="cd16922">
    <property type="entry name" value="HATPase_EvgS-ArcB-TorS-like"/>
    <property type="match status" value="1"/>
</dbReference>
<evidence type="ECO:0000256" key="5">
    <source>
        <dbReference type="ARBA" id="ARBA00022679"/>
    </source>
</evidence>
<name>A0A7C9IW08_9BACT</name>
<keyword evidence="8" id="KW-0472">Membrane</keyword>
<comment type="subcellular location">
    <subcellularLocation>
        <location evidence="2">Membrane</location>
    </subcellularLocation>
</comment>
<dbReference type="Gene3D" id="1.20.120.160">
    <property type="entry name" value="HPT domain"/>
    <property type="match status" value="1"/>
</dbReference>
<feature type="domain" description="Response regulatory" evidence="10">
    <location>
        <begin position="685"/>
        <end position="807"/>
    </location>
</feature>
<dbReference type="SUPFAM" id="SSF55874">
    <property type="entry name" value="ATPase domain of HSP90 chaperone/DNA topoisomerase II/histidine kinase"/>
    <property type="match status" value="1"/>
</dbReference>
<dbReference type="GO" id="GO:0005886">
    <property type="term" value="C:plasma membrane"/>
    <property type="evidence" value="ECO:0007669"/>
    <property type="project" value="UniProtKB-SubCell"/>
</dbReference>
<dbReference type="RefSeq" id="WP_160960320.1">
    <property type="nucleotide sequence ID" value="NZ_WVUD01000012.1"/>
</dbReference>
<evidence type="ECO:0000256" key="2">
    <source>
        <dbReference type="ARBA" id="ARBA00004370"/>
    </source>
</evidence>
<dbReference type="SMART" id="SM00304">
    <property type="entry name" value="HAMP"/>
    <property type="match status" value="1"/>
</dbReference>
<dbReference type="Gene3D" id="1.10.287.130">
    <property type="match status" value="1"/>
</dbReference>
<feature type="transmembrane region" description="Helical" evidence="8">
    <location>
        <begin position="166"/>
        <end position="189"/>
    </location>
</feature>
<evidence type="ECO:0000256" key="3">
    <source>
        <dbReference type="ARBA" id="ARBA00012438"/>
    </source>
</evidence>
<feature type="domain" description="Histidine kinase" evidence="9">
    <location>
        <begin position="436"/>
        <end position="660"/>
    </location>
</feature>
<dbReference type="GO" id="GO:0006355">
    <property type="term" value="P:regulation of DNA-templated transcription"/>
    <property type="evidence" value="ECO:0007669"/>
    <property type="project" value="InterPro"/>
</dbReference>
<dbReference type="PROSITE" id="PS50112">
    <property type="entry name" value="PAS"/>
    <property type="match status" value="1"/>
</dbReference>
<evidence type="ECO:0000256" key="7">
    <source>
        <dbReference type="PROSITE-ProRule" id="PRU00169"/>
    </source>
</evidence>
<dbReference type="InterPro" id="IPR001789">
    <property type="entry name" value="Sig_transdc_resp-reg_receiver"/>
</dbReference>
<dbReference type="Gene3D" id="6.10.340.10">
    <property type="match status" value="1"/>
</dbReference>
<dbReference type="InterPro" id="IPR036641">
    <property type="entry name" value="HPT_dom_sf"/>
</dbReference>
<dbReference type="EMBL" id="WVUD01000012">
    <property type="protein sequence ID" value="MYL83202.1"/>
    <property type="molecule type" value="Genomic_DNA"/>
</dbReference>
<feature type="modified residue" description="4-aspartylphosphate" evidence="7">
    <location>
        <position position="734"/>
    </location>
</feature>
<dbReference type="Gene3D" id="3.40.50.2300">
    <property type="match status" value="1"/>
</dbReference>
<evidence type="ECO:0000259" key="13">
    <source>
        <dbReference type="PROSITE" id="PS50885"/>
    </source>
</evidence>
<dbReference type="Pfam" id="PF00672">
    <property type="entry name" value="HAMP"/>
    <property type="match status" value="1"/>
</dbReference>
<dbReference type="InterPro" id="IPR013767">
    <property type="entry name" value="PAS_fold"/>
</dbReference>
<evidence type="ECO:0000313" key="14">
    <source>
        <dbReference type="EMBL" id="MYL83202.1"/>
    </source>
</evidence>
<feature type="domain" description="HAMP" evidence="13">
    <location>
        <begin position="191"/>
        <end position="243"/>
    </location>
</feature>
<evidence type="ECO:0000256" key="4">
    <source>
        <dbReference type="ARBA" id="ARBA00022553"/>
    </source>
</evidence>
<evidence type="ECO:0000259" key="10">
    <source>
        <dbReference type="PROSITE" id="PS50110"/>
    </source>
</evidence>
<comment type="caution">
    <text evidence="14">The sequence shown here is derived from an EMBL/GenBank/DDBJ whole genome shotgun (WGS) entry which is preliminary data.</text>
</comment>
<feature type="transmembrane region" description="Helical" evidence="8">
    <location>
        <begin position="12"/>
        <end position="33"/>
    </location>
</feature>
<dbReference type="InterPro" id="IPR003661">
    <property type="entry name" value="HisK_dim/P_dom"/>
</dbReference>
<dbReference type="Pfam" id="PF00512">
    <property type="entry name" value="HisKA"/>
    <property type="match status" value="1"/>
</dbReference>
<dbReference type="InterPro" id="IPR004358">
    <property type="entry name" value="Sig_transdc_His_kin-like_C"/>
</dbReference>
<dbReference type="PROSITE" id="PS50885">
    <property type="entry name" value="HAMP"/>
    <property type="match status" value="1"/>
</dbReference>
<dbReference type="CDD" id="cd17546">
    <property type="entry name" value="REC_hyHK_CKI1_RcsC-like"/>
    <property type="match status" value="1"/>
</dbReference>
<dbReference type="Pfam" id="PF00072">
    <property type="entry name" value="Response_reg"/>
    <property type="match status" value="1"/>
</dbReference>
<keyword evidence="8" id="KW-1133">Transmembrane helix</keyword>
<dbReference type="Pfam" id="PF00989">
    <property type="entry name" value="PAS"/>
    <property type="match status" value="1"/>
</dbReference>
<feature type="domain" description="PAS" evidence="11">
    <location>
        <begin position="309"/>
        <end position="364"/>
    </location>
</feature>
<dbReference type="Gene3D" id="3.30.565.10">
    <property type="entry name" value="Histidine kinase-like ATPase, C-terminal domain"/>
    <property type="match status" value="1"/>
</dbReference>
<dbReference type="PROSITE" id="PS50113">
    <property type="entry name" value="PAC"/>
    <property type="match status" value="1"/>
</dbReference>
<dbReference type="SUPFAM" id="SSF52172">
    <property type="entry name" value="CheY-like"/>
    <property type="match status" value="1"/>
</dbReference>
<dbReference type="InterPro" id="IPR036890">
    <property type="entry name" value="HATPase_C_sf"/>
</dbReference>
<dbReference type="InterPro" id="IPR036097">
    <property type="entry name" value="HisK_dim/P_sf"/>
</dbReference>
<dbReference type="PROSITE" id="PS50109">
    <property type="entry name" value="HIS_KIN"/>
    <property type="match status" value="1"/>
</dbReference>
<dbReference type="SUPFAM" id="SSF47384">
    <property type="entry name" value="Homodimeric domain of signal transducing histidine kinase"/>
    <property type="match status" value="1"/>
</dbReference>
<organism evidence="14 15">
    <name type="scientific">Solidesulfovibrio aerotolerans</name>
    <dbReference type="NCBI Taxonomy" id="295255"/>
    <lineage>
        <taxon>Bacteria</taxon>
        <taxon>Pseudomonadati</taxon>
        <taxon>Thermodesulfobacteriota</taxon>
        <taxon>Desulfovibrionia</taxon>
        <taxon>Desulfovibrionales</taxon>
        <taxon>Desulfovibrionaceae</taxon>
        <taxon>Solidesulfovibrio</taxon>
    </lineage>
</organism>